<evidence type="ECO:0000256" key="2">
    <source>
        <dbReference type="ARBA" id="ARBA00023002"/>
    </source>
</evidence>
<comment type="caution">
    <text evidence="5">The sequence shown here is derived from an EMBL/GenBank/DDBJ whole genome shotgun (WGS) entry which is preliminary data.</text>
</comment>
<feature type="domain" description="Fe-containing alcohol dehydrogenase-like C-terminal" evidence="4">
    <location>
        <begin position="192"/>
        <end position="381"/>
    </location>
</feature>
<feature type="domain" description="Alcohol dehydrogenase iron-type/glycerol dehydrogenase GldA" evidence="3">
    <location>
        <begin position="10"/>
        <end position="176"/>
    </location>
</feature>
<dbReference type="OrthoDB" id="355310at2"/>
<dbReference type="Gene3D" id="1.20.1090.10">
    <property type="entry name" value="Dehydroquinate synthase-like - alpha domain"/>
    <property type="match status" value="1"/>
</dbReference>
<dbReference type="STRING" id="1125725.HMPREF1325_1381"/>
<name>U1FPE7_TRESO</name>
<dbReference type="Proteomes" id="UP000016646">
    <property type="component" value="Unassembled WGS sequence"/>
</dbReference>
<dbReference type="EMBL" id="AUZJ01000005">
    <property type="protein sequence ID" value="ERF61748.1"/>
    <property type="molecule type" value="Genomic_DNA"/>
</dbReference>
<accession>U1FPE7</accession>
<gene>
    <name evidence="6" type="ORF">HMPREF0860_1645</name>
    <name evidence="5" type="ORF">HMPREF1325_1381</name>
</gene>
<keyword evidence="8" id="KW-1185">Reference proteome</keyword>
<dbReference type="Gene3D" id="3.40.50.1970">
    <property type="match status" value="1"/>
</dbReference>
<dbReference type="EMBL" id="AVQI01000001">
    <property type="protein sequence ID" value="ERK05167.1"/>
    <property type="molecule type" value="Genomic_DNA"/>
</dbReference>
<dbReference type="InterPro" id="IPR056798">
    <property type="entry name" value="ADH_Fe_C"/>
</dbReference>
<dbReference type="Pfam" id="PF00465">
    <property type="entry name" value="Fe-ADH"/>
    <property type="match status" value="1"/>
</dbReference>
<evidence type="ECO:0000259" key="3">
    <source>
        <dbReference type="Pfam" id="PF00465"/>
    </source>
</evidence>
<dbReference type="GO" id="GO:0004022">
    <property type="term" value="F:alcohol dehydrogenase (NAD+) activity"/>
    <property type="evidence" value="ECO:0007669"/>
    <property type="project" value="UniProtKB-EC"/>
</dbReference>
<dbReference type="Proteomes" id="UP000016412">
    <property type="component" value="Unassembled WGS sequence"/>
</dbReference>
<sequence>MADFIFRISPNIVLGPYTLSRIGQYVREYGSRFLIVMDPILKEVNLADKLLEPLSERKIDYFVFNEFGENADTKTIERVLALARDGHIHGIIASGGSKVLGVGCAIASLYNENHDLYDYVDGAVPTTGALPLVCVPTTIREPFIYASVTPIVDSRSRQIKLLKAQNGLCKLAVIDPNLTLTLTDNQNTAMALETMCLALEAYLSQKATFFSDMLVEKSVELMGYAIGGSPTLEITTPEEILKSQAGCMASLAAAASAPGLGTLLSLCINSRFAVSRSLIASILFPSIIEDAGKFKIERVEKLAHISRIVPSDVHGEEAAARFAEYIRQLFAKANLPSRLKELSISIEQLALAAEDAGRLELVNTLPRSMTSDDLFDFIKLAY</sequence>
<dbReference type="SUPFAM" id="SSF56796">
    <property type="entry name" value="Dehydroquinate synthase-like"/>
    <property type="match status" value="1"/>
</dbReference>
<evidence type="ECO:0000256" key="1">
    <source>
        <dbReference type="ARBA" id="ARBA00007358"/>
    </source>
</evidence>
<reference evidence="7 8" key="1">
    <citation type="submission" date="2013-08" db="EMBL/GenBank/DDBJ databases">
        <authorList>
            <person name="Durkin A.S."/>
            <person name="Haft D.R."/>
            <person name="McCorrison J."/>
            <person name="Torralba M."/>
            <person name="Gillis M."/>
            <person name="Haft D.H."/>
            <person name="Methe B."/>
            <person name="Sutton G."/>
            <person name="Nelson K.E."/>
        </authorList>
    </citation>
    <scope>NUCLEOTIDE SEQUENCE [LARGE SCALE GENOMIC DNA]</scope>
    <source>
        <strain evidence="6 8">ATCC 35536</strain>
        <strain evidence="5 7">VPI DR56BR1116</strain>
    </source>
</reference>
<evidence type="ECO:0000313" key="7">
    <source>
        <dbReference type="Proteomes" id="UP000016412"/>
    </source>
</evidence>
<proteinExistence type="inferred from homology"/>
<keyword evidence="2 5" id="KW-0560">Oxidoreductase</keyword>
<dbReference type="AlphaFoldDB" id="U1FPE7"/>
<dbReference type="eggNOG" id="COG1454">
    <property type="taxonomic scope" value="Bacteria"/>
</dbReference>
<dbReference type="InterPro" id="IPR039697">
    <property type="entry name" value="Alcohol_dehydrogenase_Fe"/>
</dbReference>
<dbReference type="InterPro" id="IPR001670">
    <property type="entry name" value="ADH_Fe/GldA"/>
</dbReference>
<organism evidence="5 7">
    <name type="scientific">Treponema socranskii subsp. socranskii VPI DR56BR1116 = ATCC 35536</name>
    <dbReference type="NCBI Taxonomy" id="1125725"/>
    <lineage>
        <taxon>Bacteria</taxon>
        <taxon>Pseudomonadati</taxon>
        <taxon>Spirochaetota</taxon>
        <taxon>Spirochaetia</taxon>
        <taxon>Spirochaetales</taxon>
        <taxon>Treponemataceae</taxon>
        <taxon>Treponema</taxon>
    </lineage>
</organism>
<dbReference type="PANTHER" id="PTHR11496">
    <property type="entry name" value="ALCOHOL DEHYDROGENASE"/>
    <property type="match status" value="1"/>
</dbReference>
<evidence type="ECO:0000313" key="5">
    <source>
        <dbReference type="EMBL" id="ERF61748.1"/>
    </source>
</evidence>
<evidence type="ECO:0000313" key="6">
    <source>
        <dbReference type="EMBL" id="ERK05167.1"/>
    </source>
</evidence>
<dbReference type="CDD" id="cd14864">
    <property type="entry name" value="Fe-ADH-like"/>
    <property type="match status" value="1"/>
</dbReference>
<dbReference type="RefSeq" id="WP_021329294.1">
    <property type="nucleotide sequence ID" value="NZ_AUZJ01000005.1"/>
</dbReference>
<dbReference type="EC" id="1.1.1.1" evidence="5"/>
<evidence type="ECO:0000313" key="8">
    <source>
        <dbReference type="Proteomes" id="UP000016646"/>
    </source>
</evidence>
<evidence type="ECO:0000259" key="4">
    <source>
        <dbReference type="Pfam" id="PF25137"/>
    </source>
</evidence>
<dbReference type="PATRIC" id="fig|1125725.3.peg.267"/>
<dbReference type="Pfam" id="PF25137">
    <property type="entry name" value="ADH_Fe_C"/>
    <property type="match status" value="1"/>
</dbReference>
<protein>
    <submittedName>
        <fullName evidence="5">Alcohol dehydrogenase, iron-dependent</fullName>
        <ecNumber evidence="5">1.1.1.1</ecNumber>
    </submittedName>
</protein>
<dbReference type="GO" id="GO:0046872">
    <property type="term" value="F:metal ion binding"/>
    <property type="evidence" value="ECO:0007669"/>
    <property type="project" value="InterPro"/>
</dbReference>
<dbReference type="PANTHER" id="PTHR11496:SF102">
    <property type="entry name" value="ALCOHOL DEHYDROGENASE 4"/>
    <property type="match status" value="1"/>
</dbReference>
<comment type="similarity">
    <text evidence="1">Belongs to the iron-containing alcohol dehydrogenase family.</text>
</comment>